<sequence>MVILQHRRERFHPFNTARIVHQALSRCELLVNHNKELAEQFETKTLSGKAALLFPDPNAPELSQLSADQMPDQLVVIDGTWHQAKTLLRDMPKLATLNKVRLAPTSPGQYRIRREPDQHALSTLEATVSALQSIEPETIGLNKLTDAFNRMIGDQLSNKSSNWRQNQKRRRGSANIPKVLTGDPAKIVVAYGEREPGRRGDRKHCRQERLQPVYWTATRLDGSESFECLIQSEALKDPTFLQHLAIDQASVASAVSTRSFREQWKSFLRPDDCLFVDRQSTANLLVSCNADFMPSINLKAIEIDYPADLFSDCEDVDASPRAHRRLANLVRQIKFLVSTTI</sequence>
<comment type="similarity">
    <text evidence="5">Belongs to the TDD superfamily. DTWD2 family.</text>
</comment>
<accession>A0A5B1CE16</accession>
<dbReference type="Pfam" id="PF03942">
    <property type="entry name" value="DTW"/>
    <property type="match status" value="1"/>
</dbReference>
<dbReference type="Proteomes" id="UP000322699">
    <property type="component" value="Unassembled WGS sequence"/>
</dbReference>
<evidence type="ECO:0000259" key="7">
    <source>
        <dbReference type="SMART" id="SM01144"/>
    </source>
</evidence>
<reference evidence="8 9" key="1">
    <citation type="submission" date="2019-08" db="EMBL/GenBank/DDBJ databases">
        <title>Deep-cultivation of Planctomycetes and their phenomic and genomic characterization uncovers novel biology.</title>
        <authorList>
            <person name="Wiegand S."/>
            <person name="Jogler M."/>
            <person name="Boedeker C."/>
            <person name="Pinto D."/>
            <person name="Vollmers J."/>
            <person name="Rivas-Marin E."/>
            <person name="Kohn T."/>
            <person name="Peeters S.H."/>
            <person name="Heuer A."/>
            <person name="Rast P."/>
            <person name="Oberbeckmann S."/>
            <person name="Bunk B."/>
            <person name="Jeske O."/>
            <person name="Meyerdierks A."/>
            <person name="Storesund J.E."/>
            <person name="Kallscheuer N."/>
            <person name="Luecker S."/>
            <person name="Lage O.M."/>
            <person name="Pohl T."/>
            <person name="Merkel B.J."/>
            <person name="Hornburger P."/>
            <person name="Mueller R.-W."/>
            <person name="Bruemmer F."/>
            <person name="Labrenz M."/>
            <person name="Spormann A.M."/>
            <person name="Op Den Camp H."/>
            <person name="Overmann J."/>
            <person name="Amann R."/>
            <person name="Jetten M.S.M."/>
            <person name="Mascher T."/>
            <person name="Medema M.H."/>
            <person name="Devos D.P."/>
            <person name="Kaster A.-K."/>
            <person name="Ovreas L."/>
            <person name="Rohde M."/>
            <person name="Galperin M.Y."/>
            <person name="Jogler C."/>
        </authorList>
    </citation>
    <scope>NUCLEOTIDE SEQUENCE [LARGE SCALE GENOMIC DNA]</scope>
    <source>
        <strain evidence="8 9">LF1</strain>
    </source>
</reference>
<dbReference type="GO" id="GO:0016432">
    <property type="term" value="F:tRNA-uridine aminocarboxypropyltransferase activity"/>
    <property type="evidence" value="ECO:0007669"/>
    <property type="project" value="UniProtKB-EC"/>
</dbReference>
<dbReference type="GO" id="GO:0008033">
    <property type="term" value="P:tRNA processing"/>
    <property type="evidence" value="ECO:0007669"/>
    <property type="project" value="UniProtKB-KW"/>
</dbReference>
<dbReference type="InterPro" id="IPR005636">
    <property type="entry name" value="DTW"/>
</dbReference>
<dbReference type="AlphaFoldDB" id="A0A5B1CE16"/>
<dbReference type="InterPro" id="IPR039262">
    <property type="entry name" value="DTWD2/TAPT"/>
</dbReference>
<evidence type="ECO:0000256" key="1">
    <source>
        <dbReference type="ARBA" id="ARBA00012386"/>
    </source>
</evidence>
<gene>
    <name evidence="8" type="ORF">LF1_13500</name>
</gene>
<keyword evidence="9" id="KW-1185">Reference proteome</keyword>
<keyword evidence="2" id="KW-0808">Transferase</keyword>
<dbReference type="EMBL" id="VRLW01000001">
    <property type="protein sequence ID" value="KAA1258826.1"/>
    <property type="molecule type" value="Genomic_DNA"/>
</dbReference>
<dbReference type="PANTHER" id="PTHR21392:SF0">
    <property type="entry name" value="TRNA-URIDINE AMINOCARBOXYPROPYLTRANSFERASE 2"/>
    <property type="match status" value="1"/>
</dbReference>
<dbReference type="SMART" id="SM01144">
    <property type="entry name" value="DTW"/>
    <property type="match status" value="1"/>
</dbReference>
<protein>
    <recommendedName>
        <fullName evidence="1">tRNA-uridine aminocarboxypropyltransferase</fullName>
        <ecNumber evidence="1">2.5.1.25</ecNumber>
    </recommendedName>
</protein>
<evidence type="ECO:0000256" key="6">
    <source>
        <dbReference type="SAM" id="MobiDB-lite"/>
    </source>
</evidence>
<name>A0A5B1CE16_9BACT</name>
<keyword evidence="3" id="KW-0949">S-adenosyl-L-methionine</keyword>
<evidence type="ECO:0000256" key="2">
    <source>
        <dbReference type="ARBA" id="ARBA00022679"/>
    </source>
</evidence>
<comment type="caution">
    <text evidence="8">The sequence shown here is derived from an EMBL/GenBank/DDBJ whole genome shotgun (WGS) entry which is preliminary data.</text>
</comment>
<evidence type="ECO:0000256" key="4">
    <source>
        <dbReference type="ARBA" id="ARBA00022694"/>
    </source>
</evidence>
<dbReference type="EC" id="2.5.1.25" evidence="1"/>
<proteinExistence type="inferred from homology"/>
<dbReference type="PANTHER" id="PTHR21392">
    <property type="entry name" value="TRNA-URIDINE AMINOCARBOXYPROPYLTRANSFERASE 2"/>
    <property type="match status" value="1"/>
</dbReference>
<organism evidence="8 9">
    <name type="scientific">Rubripirellula obstinata</name>
    <dbReference type="NCBI Taxonomy" id="406547"/>
    <lineage>
        <taxon>Bacteria</taxon>
        <taxon>Pseudomonadati</taxon>
        <taxon>Planctomycetota</taxon>
        <taxon>Planctomycetia</taxon>
        <taxon>Pirellulales</taxon>
        <taxon>Pirellulaceae</taxon>
        <taxon>Rubripirellula</taxon>
    </lineage>
</organism>
<feature type="region of interest" description="Disordered" evidence="6">
    <location>
        <begin position="158"/>
        <end position="177"/>
    </location>
</feature>
<keyword evidence="4" id="KW-0819">tRNA processing</keyword>
<evidence type="ECO:0000313" key="9">
    <source>
        <dbReference type="Proteomes" id="UP000322699"/>
    </source>
</evidence>
<evidence type="ECO:0000313" key="8">
    <source>
        <dbReference type="EMBL" id="KAA1258826.1"/>
    </source>
</evidence>
<feature type="domain" description="DTW" evidence="7">
    <location>
        <begin position="1"/>
        <end position="160"/>
    </location>
</feature>
<evidence type="ECO:0000256" key="3">
    <source>
        <dbReference type="ARBA" id="ARBA00022691"/>
    </source>
</evidence>
<evidence type="ECO:0000256" key="5">
    <source>
        <dbReference type="ARBA" id="ARBA00034489"/>
    </source>
</evidence>